<evidence type="ECO:0000313" key="3">
    <source>
        <dbReference type="EMBL" id="MDN4616442.1"/>
    </source>
</evidence>
<dbReference type="InterPro" id="IPR011335">
    <property type="entry name" value="Restrct_endonuc-II-like"/>
</dbReference>
<organism evidence="3 4">
    <name type="scientific">Leifsonia williamsii</name>
    <dbReference type="NCBI Taxonomy" id="3035919"/>
    <lineage>
        <taxon>Bacteria</taxon>
        <taxon>Bacillati</taxon>
        <taxon>Actinomycetota</taxon>
        <taxon>Actinomycetes</taxon>
        <taxon>Micrococcales</taxon>
        <taxon>Microbacteriaceae</taxon>
        <taxon>Leifsonia</taxon>
    </lineage>
</organism>
<dbReference type="RefSeq" id="WP_301209621.1">
    <property type="nucleotide sequence ID" value="NZ_JAROCF010000002.1"/>
</dbReference>
<dbReference type="Gene3D" id="3.90.320.10">
    <property type="match status" value="1"/>
</dbReference>
<dbReference type="InterPro" id="IPR011604">
    <property type="entry name" value="PDDEXK-like_dom_sf"/>
</dbReference>
<protein>
    <submittedName>
        <fullName evidence="3">YqaJ viral recombinase family protein</fullName>
    </submittedName>
</protein>
<dbReference type="SUPFAM" id="SSF52980">
    <property type="entry name" value="Restriction endonuclease-like"/>
    <property type="match status" value="1"/>
</dbReference>
<sequence length="310" mass="34828">MSAYARVDVTPDTPEWEQERRKSIGASEVAAVMGLSRFSTALDVYKHKQGIDSDFDPVLAFIGHQSEPIMEAWVHKFSGVHATLWPGFMARSAEVPILHASFDRVSFDPFTTWQFKTAHAVAGHHWDEGIPTDIRVQVQAEMFVAGTQKAGVVVWIGGREFRLYWEPRDDRFIDEHMIPALGDFWNRVLTGTPPEPANLAEIAEVYPTDPGTVLELPETAFETLERITVLNSDITAQEKERDALKVALSEFVQGAETLTYAGRPVATWKTQKGRASFDKRTFELDHPDLAAAYTNQGAPFKVLRRLKEKS</sequence>
<name>A0ABT8KIY9_9MICO</name>
<evidence type="ECO:0000313" key="4">
    <source>
        <dbReference type="Proteomes" id="UP001174208"/>
    </source>
</evidence>
<feature type="domain" description="YqaJ viral recombinase" evidence="2">
    <location>
        <begin position="15"/>
        <end position="147"/>
    </location>
</feature>
<dbReference type="Pfam" id="PF09588">
    <property type="entry name" value="YqaJ"/>
    <property type="match status" value="1"/>
</dbReference>
<dbReference type="Proteomes" id="UP001174208">
    <property type="component" value="Unassembled WGS sequence"/>
</dbReference>
<evidence type="ECO:0000259" key="2">
    <source>
        <dbReference type="Pfam" id="PF09588"/>
    </source>
</evidence>
<evidence type="ECO:0000256" key="1">
    <source>
        <dbReference type="SAM" id="MobiDB-lite"/>
    </source>
</evidence>
<comment type="caution">
    <text evidence="3">The sequence shown here is derived from an EMBL/GenBank/DDBJ whole genome shotgun (WGS) entry which is preliminary data.</text>
</comment>
<accession>A0ABT8KIY9</accession>
<dbReference type="NCBIfam" id="TIGR03033">
    <property type="entry name" value="phage_rel_nuc"/>
    <property type="match status" value="1"/>
</dbReference>
<dbReference type="InterPro" id="IPR017482">
    <property type="entry name" value="Lambda-type_endonuclease"/>
</dbReference>
<feature type="region of interest" description="Disordered" evidence="1">
    <location>
        <begin position="1"/>
        <end position="21"/>
    </location>
</feature>
<keyword evidence="4" id="KW-1185">Reference proteome</keyword>
<gene>
    <name evidence="3" type="ORF">P5G50_18495</name>
</gene>
<dbReference type="EMBL" id="JAROCF010000002">
    <property type="protein sequence ID" value="MDN4616442.1"/>
    <property type="molecule type" value="Genomic_DNA"/>
</dbReference>
<reference evidence="3" key="1">
    <citation type="submission" date="2023-06" db="EMBL/GenBank/DDBJ databases">
        <title>MT1 and MT2 Draft Genomes of Novel Species.</title>
        <authorList>
            <person name="Venkateswaran K."/>
        </authorList>
    </citation>
    <scope>NUCLEOTIDE SEQUENCE</scope>
    <source>
        <strain evidence="3">F6_8S_P_1B</strain>
    </source>
</reference>
<proteinExistence type="predicted"/>
<dbReference type="InterPro" id="IPR019080">
    <property type="entry name" value="YqaJ_viral_recombinase"/>
</dbReference>